<evidence type="ECO:0000256" key="4">
    <source>
        <dbReference type="ARBA" id="ARBA00023163"/>
    </source>
</evidence>
<keyword evidence="8" id="KW-1185">Reference proteome</keyword>
<evidence type="ECO:0000259" key="5">
    <source>
        <dbReference type="Pfam" id="PF08281"/>
    </source>
</evidence>
<protein>
    <submittedName>
        <fullName evidence="7">DNA-directed RNA polymerase specialized sigma24 family protein</fullName>
    </submittedName>
</protein>
<dbReference type="Gene3D" id="1.10.10.10">
    <property type="entry name" value="Winged helix-like DNA-binding domain superfamily/Winged helix DNA-binding domain"/>
    <property type="match status" value="1"/>
</dbReference>
<evidence type="ECO:0000313" key="7">
    <source>
        <dbReference type="EMBL" id="MBB5641119.1"/>
    </source>
</evidence>
<keyword evidence="4" id="KW-0804">Transcription</keyword>
<dbReference type="SUPFAM" id="SSF88659">
    <property type="entry name" value="Sigma3 and sigma4 domains of RNA polymerase sigma factors"/>
    <property type="match status" value="1"/>
</dbReference>
<name>A0A099JDR9_9MICO</name>
<evidence type="ECO:0000313" key="9">
    <source>
        <dbReference type="Proteomes" id="UP000561726"/>
    </source>
</evidence>
<dbReference type="InterPro" id="IPR036388">
    <property type="entry name" value="WH-like_DNA-bd_sf"/>
</dbReference>
<dbReference type="Proteomes" id="UP000561726">
    <property type="component" value="Unassembled WGS sequence"/>
</dbReference>
<organism evidence="6 8">
    <name type="scientific">Cryobacterium roopkundense</name>
    <dbReference type="NCBI Taxonomy" id="1001240"/>
    <lineage>
        <taxon>Bacteria</taxon>
        <taxon>Bacillati</taxon>
        <taxon>Actinomycetota</taxon>
        <taxon>Actinomycetes</taxon>
        <taxon>Micrococcales</taxon>
        <taxon>Microbacteriaceae</taxon>
        <taxon>Cryobacterium</taxon>
    </lineage>
</organism>
<evidence type="ECO:0000256" key="2">
    <source>
        <dbReference type="ARBA" id="ARBA00023015"/>
    </source>
</evidence>
<dbReference type="AlphaFoldDB" id="A0A099JDR9"/>
<evidence type="ECO:0000256" key="1">
    <source>
        <dbReference type="ARBA" id="ARBA00010641"/>
    </source>
</evidence>
<dbReference type="GO" id="GO:0003677">
    <property type="term" value="F:DNA binding"/>
    <property type="evidence" value="ECO:0007669"/>
    <property type="project" value="InterPro"/>
</dbReference>
<evidence type="ECO:0000313" key="6">
    <source>
        <dbReference type="EMBL" id="KGJ75672.1"/>
    </source>
</evidence>
<keyword evidence="3" id="KW-0731">Sigma factor</keyword>
<dbReference type="GO" id="GO:0006352">
    <property type="term" value="P:DNA-templated transcription initiation"/>
    <property type="evidence" value="ECO:0007669"/>
    <property type="project" value="InterPro"/>
</dbReference>
<comment type="similarity">
    <text evidence="1">Belongs to the sigma-70 factor family. ECF subfamily.</text>
</comment>
<gene>
    <name evidence="7" type="ORF">BJ997_001667</name>
    <name evidence="6" type="ORF">GY21_09485</name>
</gene>
<reference evidence="7 9" key="2">
    <citation type="submission" date="2020-08" db="EMBL/GenBank/DDBJ databases">
        <title>Sequencing the genomes of 1000 actinobacteria strains.</title>
        <authorList>
            <person name="Klenk H.-P."/>
        </authorList>
    </citation>
    <scope>NUCLEOTIDE SEQUENCE [LARGE SCALE GENOMIC DNA]</scope>
    <source>
        <strain evidence="7 9">DSM 21065</strain>
    </source>
</reference>
<evidence type="ECO:0000256" key="3">
    <source>
        <dbReference type="ARBA" id="ARBA00023082"/>
    </source>
</evidence>
<dbReference type="Pfam" id="PF08281">
    <property type="entry name" value="Sigma70_r4_2"/>
    <property type="match status" value="1"/>
</dbReference>
<dbReference type="STRING" id="1001240.GY21_09485"/>
<reference evidence="6 8" key="1">
    <citation type="submission" date="2014-08" db="EMBL/GenBank/DDBJ databases">
        <authorList>
            <person name="Sisinthy S."/>
        </authorList>
    </citation>
    <scope>NUCLEOTIDE SEQUENCE [LARGE SCALE GENOMIC DNA]</scope>
    <source>
        <strain evidence="6 8">RuG17</strain>
    </source>
</reference>
<proteinExistence type="inferred from homology"/>
<dbReference type="InterPro" id="IPR013249">
    <property type="entry name" value="RNA_pol_sigma70_r4_t2"/>
</dbReference>
<dbReference type="OrthoDB" id="3747638at2"/>
<keyword evidence="7" id="KW-0240">DNA-directed RNA polymerase</keyword>
<sequence length="75" mass="8343">MSELVSEAIDALAPLSARDQELVTRLAWEGISIAEAGSALGIRPDAARARYSRARRNFRTRLTYDSNECCRLSFP</sequence>
<comment type="caution">
    <text evidence="6">The sequence shown here is derived from an EMBL/GenBank/DDBJ whole genome shotgun (WGS) entry which is preliminary data.</text>
</comment>
<evidence type="ECO:0000313" key="8">
    <source>
        <dbReference type="Proteomes" id="UP000029864"/>
    </source>
</evidence>
<dbReference type="GO" id="GO:0000428">
    <property type="term" value="C:DNA-directed RNA polymerase complex"/>
    <property type="evidence" value="ECO:0007669"/>
    <property type="project" value="UniProtKB-KW"/>
</dbReference>
<accession>A0A099JDR9</accession>
<keyword evidence="2" id="KW-0805">Transcription regulation</keyword>
<dbReference type="Proteomes" id="UP000029864">
    <property type="component" value="Unassembled WGS sequence"/>
</dbReference>
<dbReference type="EMBL" id="JACHBQ010000001">
    <property type="protein sequence ID" value="MBB5641119.1"/>
    <property type="molecule type" value="Genomic_DNA"/>
</dbReference>
<dbReference type="RefSeq" id="WP_035836495.1">
    <property type="nucleotide sequence ID" value="NZ_JACHBQ010000001.1"/>
</dbReference>
<dbReference type="InterPro" id="IPR013324">
    <property type="entry name" value="RNA_pol_sigma_r3/r4-like"/>
</dbReference>
<dbReference type="EMBL" id="JPXF01000034">
    <property type="protein sequence ID" value="KGJ75672.1"/>
    <property type="molecule type" value="Genomic_DNA"/>
</dbReference>
<feature type="domain" description="RNA polymerase sigma factor 70 region 4 type 2" evidence="5">
    <location>
        <begin position="9"/>
        <end position="56"/>
    </location>
</feature>
<dbReference type="GO" id="GO:0016987">
    <property type="term" value="F:sigma factor activity"/>
    <property type="evidence" value="ECO:0007669"/>
    <property type="project" value="UniProtKB-KW"/>
</dbReference>